<keyword evidence="6" id="KW-1185">Reference proteome</keyword>
<keyword evidence="1" id="KW-0805">Transcription regulation</keyword>
<evidence type="ECO:0000313" key="6">
    <source>
        <dbReference type="Proteomes" id="UP000003752"/>
    </source>
</evidence>
<keyword evidence="3" id="KW-0804">Transcription</keyword>
<evidence type="ECO:0000256" key="1">
    <source>
        <dbReference type="ARBA" id="ARBA00023015"/>
    </source>
</evidence>
<gene>
    <name evidence="5" type="ORF">HMPREF0519_0819</name>
</gene>
<protein>
    <submittedName>
        <fullName evidence="5">Transcriptional regulator, HxlR family</fullName>
    </submittedName>
</protein>
<dbReference type="Gene3D" id="1.10.10.10">
    <property type="entry name" value="Winged helix-like DNA-binding domain superfamily/Winged helix DNA-binding domain"/>
    <property type="match status" value="1"/>
</dbReference>
<keyword evidence="2" id="KW-0238">DNA-binding</keyword>
<evidence type="ECO:0000259" key="4">
    <source>
        <dbReference type="PROSITE" id="PS51118"/>
    </source>
</evidence>
<feature type="domain" description="HTH hxlR-type" evidence="4">
    <location>
        <begin position="20"/>
        <end position="119"/>
    </location>
</feature>
<dbReference type="RefSeq" id="WP_003633584.1">
    <property type="nucleotide sequence ID" value="NZ_AZDF01000021.1"/>
</dbReference>
<dbReference type="PANTHER" id="PTHR33204:SF38">
    <property type="entry name" value="HTH-TYPE TRANSCRIPTIONAL ACTIVATOR HXLR"/>
    <property type="match status" value="1"/>
</dbReference>
<dbReference type="InterPro" id="IPR002577">
    <property type="entry name" value="HTH_HxlR"/>
</dbReference>
<proteinExistence type="predicted"/>
<dbReference type="PROSITE" id="PS51118">
    <property type="entry name" value="HTH_HXLR"/>
    <property type="match status" value="1"/>
</dbReference>
<dbReference type="SMR" id="C0XHV8"/>
<sequence length="136" mass="15771">MTDVIRKDVKERLENGDYSCSKELTLSMFSGKWKIVILFHLGTDGAYRFNQLMRLLTKITHKVLTNQLREMEEDQLITRTVIPGTQSKVVYSITDLGRSLMPILNQMYQWGEERISKLQVDPQFSINDQATRDSGK</sequence>
<reference evidence="5 6" key="1">
    <citation type="submission" date="2009-01" db="EMBL/GenBank/DDBJ databases">
        <authorList>
            <person name="Qin X."/>
            <person name="Bachman B."/>
            <person name="Battles P."/>
            <person name="Bell A."/>
            <person name="Bess C."/>
            <person name="Bickham C."/>
            <person name="Chaboub L."/>
            <person name="Chen D."/>
            <person name="Coyle M."/>
            <person name="Deiros D.R."/>
            <person name="Dinh H."/>
            <person name="Forbes L."/>
            <person name="Fowler G."/>
            <person name="Francisco L."/>
            <person name="Fu Q."/>
            <person name="Gubbala S."/>
            <person name="Hale W."/>
            <person name="Han Y."/>
            <person name="Hemphill L."/>
            <person name="Highlander S.K."/>
            <person name="Hirani K."/>
            <person name="Hogues M."/>
            <person name="Jackson L."/>
            <person name="Jakkamsetti A."/>
            <person name="Javaid M."/>
            <person name="Jiang H."/>
            <person name="Korchina V."/>
            <person name="Kovar C."/>
            <person name="Lara F."/>
            <person name="Lee S."/>
            <person name="Mata R."/>
            <person name="Mathew T."/>
            <person name="Moen C."/>
            <person name="Morales K."/>
            <person name="Munidasa M."/>
            <person name="Nazareth L."/>
            <person name="Ngo R."/>
            <person name="Nguyen L."/>
            <person name="Okwuonu G."/>
            <person name="Ongeri F."/>
            <person name="Patil S."/>
            <person name="Petrosino J."/>
            <person name="Pham C."/>
            <person name="Pham P."/>
            <person name="Pu L.-L."/>
            <person name="Puazo M."/>
            <person name="Raj R."/>
            <person name="Reid J."/>
            <person name="Rouhana J."/>
            <person name="Saada N."/>
            <person name="Shang Y."/>
            <person name="Simmons D."/>
            <person name="Thornton R."/>
            <person name="Warren J."/>
            <person name="Weissenberger G."/>
            <person name="Zhang J."/>
            <person name="Zhang L."/>
            <person name="Zhou C."/>
            <person name="Zhu D."/>
            <person name="Muzny D."/>
            <person name="Worley K."/>
            <person name="Gibbs R."/>
        </authorList>
    </citation>
    <scope>NUCLEOTIDE SEQUENCE [LARGE SCALE GENOMIC DNA]</scope>
    <source>
        <strain evidence="6">ATCC 8290 / DSM 20176 / CCUG 30140 / JCM 1155 / KCTC 3500 / NBRC 15886 / NCIMB 8040 / NRRL B-1843 / 9</strain>
    </source>
</reference>
<dbReference type="AlphaFoldDB" id="C0XHV8"/>
<evidence type="ECO:0000313" key="5">
    <source>
        <dbReference type="EMBL" id="EEI25026.1"/>
    </source>
</evidence>
<accession>C0XHV8</accession>
<dbReference type="EMBL" id="ACGP01000104">
    <property type="protein sequence ID" value="EEI25026.1"/>
    <property type="molecule type" value="Genomic_DNA"/>
</dbReference>
<dbReference type="Proteomes" id="UP000003752">
    <property type="component" value="Unassembled WGS sequence"/>
</dbReference>
<dbReference type="SUPFAM" id="SSF46785">
    <property type="entry name" value="Winged helix' DNA-binding domain"/>
    <property type="match status" value="1"/>
</dbReference>
<dbReference type="PATRIC" id="fig|1423757.3.peg.1016"/>
<dbReference type="InterPro" id="IPR036390">
    <property type="entry name" value="WH_DNA-bd_sf"/>
</dbReference>
<dbReference type="HOGENOM" id="CLU_111585_5_1_9"/>
<evidence type="ECO:0000256" key="2">
    <source>
        <dbReference type="ARBA" id="ARBA00023125"/>
    </source>
</evidence>
<dbReference type="InterPro" id="IPR036388">
    <property type="entry name" value="WH-like_DNA-bd_sf"/>
</dbReference>
<dbReference type="GO" id="GO:0003677">
    <property type="term" value="F:DNA binding"/>
    <property type="evidence" value="ECO:0007669"/>
    <property type="project" value="UniProtKB-KW"/>
</dbReference>
<dbReference type="PANTHER" id="PTHR33204">
    <property type="entry name" value="TRANSCRIPTIONAL REGULATOR, MARR FAMILY"/>
    <property type="match status" value="1"/>
</dbReference>
<dbReference type="Pfam" id="PF01638">
    <property type="entry name" value="HxlR"/>
    <property type="match status" value="1"/>
</dbReference>
<evidence type="ECO:0000256" key="3">
    <source>
        <dbReference type="ARBA" id="ARBA00023163"/>
    </source>
</evidence>
<comment type="caution">
    <text evidence="5">The sequence shown here is derived from an EMBL/GenBank/DDBJ whole genome shotgun (WGS) entry which is preliminary data.</text>
</comment>
<name>C0XHV8_LENH9</name>
<organism evidence="5 6">
    <name type="scientific">Lentilactobacillus hilgardii (strain ATCC 8290 / DSM 20176 / CCUG 30140 / JCM 1155 / KCTC 3500 / NBRC 15886 / NCIMB 8040 / NRRL B-1843 / 9)</name>
    <dbReference type="NCBI Taxonomy" id="1423757"/>
    <lineage>
        <taxon>Bacteria</taxon>
        <taxon>Bacillati</taxon>
        <taxon>Bacillota</taxon>
        <taxon>Bacilli</taxon>
        <taxon>Lactobacillales</taxon>
        <taxon>Lactobacillaceae</taxon>
        <taxon>Lentilactobacillus</taxon>
    </lineage>
</organism>